<dbReference type="Gene3D" id="3.30.930.10">
    <property type="entry name" value="Bira Bifunctional Protein, Domain 2"/>
    <property type="match status" value="1"/>
</dbReference>
<dbReference type="SUPFAM" id="SSF55681">
    <property type="entry name" value="Class II aaRS and biotin synthetases"/>
    <property type="match status" value="1"/>
</dbReference>
<evidence type="ECO:0000313" key="4">
    <source>
        <dbReference type="Proteomes" id="UP001198402"/>
    </source>
</evidence>
<dbReference type="Pfam" id="PF03099">
    <property type="entry name" value="BPL_LplA_LipB"/>
    <property type="match status" value="1"/>
</dbReference>
<name>A0ABS7Y2A5_9FLAO</name>
<dbReference type="EC" id="6.3.4.15" evidence="3"/>
<accession>A0ABS7Y2A5</accession>
<dbReference type="InterPro" id="IPR045864">
    <property type="entry name" value="aa-tRNA-synth_II/BPL/LPL"/>
</dbReference>
<organism evidence="3 4">
    <name type="scientific">Winogradskyella vincentii</name>
    <dbReference type="NCBI Taxonomy" id="2877122"/>
    <lineage>
        <taxon>Bacteria</taxon>
        <taxon>Pseudomonadati</taxon>
        <taxon>Bacteroidota</taxon>
        <taxon>Flavobacteriia</taxon>
        <taxon>Flavobacteriales</taxon>
        <taxon>Flavobacteriaceae</taxon>
        <taxon>Winogradskyella</taxon>
    </lineage>
</organism>
<dbReference type="PANTHER" id="PTHR12835">
    <property type="entry name" value="BIOTIN PROTEIN LIGASE"/>
    <property type="match status" value="1"/>
</dbReference>
<dbReference type="CDD" id="cd16442">
    <property type="entry name" value="BPL"/>
    <property type="match status" value="1"/>
</dbReference>
<sequence>MYIIKLDAIGSTNAYLKELTLTSIPQDYTVVVSEHQTNGRGQMGTKWETEAGKNLTVSVFKKISKLNIQEQFYISMCVSLAITETLRKFQIKQLRIKWPNDILSANKKICGILIENIIKNNYMVGSIIGIGLNINQKFFNDLSQASSLSLLTGIIYSKEEILSEILKQIQFYFDLLESGKKSFIKNKYENQLFRMNKPSTFKLNNDETLSGIIKGIDNVGKLIIWTEDEIFRTFDLKEIKLLY</sequence>
<feature type="domain" description="BPL/LPL catalytic" evidence="2">
    <location>
        <begin position="1"/>
        <end position="177"/>
    </location>
</feature>
<dbReference type="EMBL" id="JAIUJS010000007">
    <property type="protein sequence ID" value="MCA0154069.1"/>
    <property type="molecule type" value="Genomic_DNA"/>
</dbReference>
<evidence type="ECO:0000259" key="2">
    <source>
        <dbReference type="PROSITE" id="PS51733"/>
    </source>
</evidence>
<dbReference type="InterPro" id="IPR004408">
    <property type="entry name" value="Biotin_CoA_COase_ligase"/>
</dbReference>
<dbReference type="Proteomes" id="UP001198402">
    <property type="component" value="Unassembled WGS sequence"/>
</dbReference>
<keyword evidence="1 3" id="KW-0436">Ligase</keyword>
<proteinExistence type="predicted"/>
<keyword evidence="4" id="KW-1185">Reference proteome</keyword>
<dbReference type="PROSITE" id="PS51733">
    <property type="entry name" value="BPL_LPL_CATALYTIC"/>
    <property type="match status" value="1"/>
</dbReference>
<comment type="caution">
    <text evidence="3">The sequence shown here is derived from an EMBL/GenBank/DDBJ whole genome shotgun (WGS) entry which is preliminary data.</text>
</comment>
<reference evidence="4" key="1">
    <citation type="submission" date="2023-07" db="EMBL/GenBank/DDBJ databases">
        <authorList>
            <person name="Yue Y."/>
        </authorList>
    </citation>
    <scope>NUCLEOTIDE SEQUENCE [LARGE SCALE GENOMIC DNA]</scope>
    <source>
        <strain evidence="4">2Y89</strain>
    </source>
</reference>
<dbReference type="PANTHER" id="PTHR12835:SF5">
    <property type="entry name" value="BIOTIN--PROTEIN LIGASE"/>
    <property type="match status" value="1"/>
</dbReference>
<dbReference type="NCBIfam" id="TIGR00121">
    <property type="entry name" value="birA_ligase"/>
    <property type="match status" value="1"/>
</dbReference>
<evidence type="ECO:0000256" key="1">
    <source>
        <dbReference type="ARBA" id="ARBA00022598"/>
    </source>
</evidence>
<gene>
    <name evidence="3" type="ORF">LBV24_12630</name>
</gene>
<dbReference type="RefSeq" id="WP_224479020.1">
    <property type="nucleotide sequence ID" value="NZ_JAIUJS010000007.1"/>
</dbReference>
<protein>
    <submittedName>
        <fullName evidence="3">Biotin--[acetyl-CoA-carboxylase] ligase</fullName>
        <ecNumber evidence="3">6.3.4.15</ecNumber>
    </submittedName>
</protein>
<evidence type="ECO:0000313" key="3">
    <source>
        <dbReference type="EMBL" id="MCA0154069.1"/>
    </source>
</evidence>
<dbReference type="InterPro" id="IPR004143">
    <property type="entry name" value="BPL_LPL_catalytic"/>
</dbReference>
<dbReference type="GO" id="GO:0004077">
    <property type="term" value="F:biotin--[biotin carboxyl-carrier protein] ligase activity"/>
    <property type="evidence" value="ECO:0007669"/>
    <property type="project" value="UniProtKB-EC"/>
</dbReference>